<dbReference type="AlphaFoldDB" id="A0A2U1PAU2"/>
<name>A0A2U1PAU2_ARTAN</name>
<gene>
    <name evidence="1" type="ORF">CTI12_AA172140</name>
</gene>
<keyword evidence="2" id="KW-1185">Reference proteome</keyword>
<sequence length="115" mass="12919">MGGREIWNILRPRSLVFLFISFLFIFFLFSSFSQQEEDTVPEVHEITHRVFLDVDIDKQRLGGIIIGTMISSNMVLDEVTSTSKHGKTGKELLATVSNGVSTEILQDASAIRENT</sequence>
<dbReference type="GO" id="GO:0016853">
    <property type="term" value="F:isomerase activity"/>
    <property type="evidence" value="ECO:0007669"/>
    <property type="project" value="UniProtKB-KW"/>
</dbReference>
<dbReference type="Proteomes" id="UP000245207">
    <property type="component" value="Unassembled WGS sequence"/>
</dbReference>
<proteinExistence type="predicted"/>
<evidence type="ECO:0000313" key="1">
    <source>
        <dbReference type="EMBL" id="PWA82863.1"/>
    </source>
</evidence>
<reference evidence="1 2" key="1">
    <citation type="journal article" date="2018" name="Mol. Plant">
        <title>The genome of Artemisia annua provides insight into the evolution of Asteraceae family and artemisinin biosynthesis.</title>
        <authorList>
            <person name="Shen Q."/>
            <person name="Zhang L."/>
            <person name="Liao Z."/>
            <person name="Wang S."/>
            <person name="Yan T."/>
            <person name="Shi P."/>
            <person name="Liu M."/>
            <person name="Fu X."/>
            <person name="Pan Q."/>
            <person name="Wang Y."/>
            <person name="Lv Z."/>
            <person name="Lu X."/>
            <person name="Zhang F."/>
            <person name="Jiang W."/>
            <person name="Ma Y."/>
            <person name="Chen M."/>
            <person name="Hao X."/>
            <person name="Li L."/>
            <person name="Tang Y."/>
            <person name="Lv G."/>
            <person name="Zhou Y."/>
            <person name="Sun X."/>
            <person name="Brodelius P.E."/>
            <person name="Rose J.K.C."/>
            <person name="Tang K."/>
        </authorList>
    </citation>
    <scope>NUCLEOTIDE SEQUENCE [LARGE SCALE GENOMIC DNA]</scope>
    <source>
        <strain evidence="2">cv. Huhao1</strain>
        <tissue evidence="1">Leaf</tissue>
    </source>
</reference>
<evidence type="ECO:0000313" key="2">
    <source>
        <dbReference type="Proteomes" id="UP000245207"/>
    </source>
</evidence>
<organism evidence="1 2">
    <name type="scientific">Artemisia annua</name>
    <name type="common">Sweet wormwood</name>
    <dbReference type="NCBI Taxonomy" id="35608"/>
    <lineage>
        <taxon>Eukaryota</taxon>
        <taxon>Viridiplantae</taxon>
        <taxon>Streptophyta</taxon>
        <taxon>Embryophyta</taxon>
        <taxon>Tracheophyta</taxon>
        <taxon>Spermatophyta</taxon>
        <taxon>Magnoliopsida</taxon>
        <taxon>eudicotyledons</taxon>
        <taxon>Gunneridae</taxon>
        <taxon>Pentapetalae</taxon>
        <taxon>asterids</taxon>
        <taxon>campanulids</taxon>
        <taxon>Asterales</taxon>
        <taxon>Asteraceae</taxon>
        <taxon>Asteroideae</taxon>
        <taxon>Anthemideae</taxon>
        <taxon>Artemisiinae</taxon>
        <taxon>Artemisia</taxon>
    </lineage>
</organism>
<accession>A0A2U1PAU2</accession>
<comment type="caution">
    <text evidence="1">The sequence shown here is derived from an EMBL/GenBank/DDBJ whole genome shotgun (WGS) entry which is preliminary data.</text>
</comment>
<keyword evidence="1" id="KW-0413">Isomerase</keyword>
<dbReference type="EMBL" id="PKPP01001421">
    <property type="protein sequence ID" value="PWA82863.1"/>
    <property type="molecule type" value="Genomic_DNA"/>
</dbReference>
<dbReference type="STRING" id="35608.A0A2U1PAU2"/>
<protein>
    <submittedName>
        <fullName evidence="1">Cyclophilin-like peptidyl-prolyl cis-trans isomerase family protein</fullName>
    </submittedName>
</protein>